<keyword evidence="12 13" id="KW-0472">Membrane</keyword>
<evidence type="ECO:0000256" key="10">
    <source>
        <dbReference type="ARBA" id="ARBA00022989"/>
    </source>
</evidence>
<dbReference type="InterPro" id="IPR047055">
    <property type="entry name" value="MotA-like"/>
</dbReference>
<feature type="transmembrane region" description="Helical" evidence="13">
    <location>
        <begin position="203"/>
        <end position="222"/>
    </location>
</feature>
<keyword evidence="4" id="KW-1003">Cell membrane</keyword>
<keyword evidence="7 13" id="KW-0812">Transmembrane</keyword>
<evidence type="ECO:0000313" key="16">
    <source>
        <dbReference type="EMBL" id="MFC7332674.1"/>
    </source>
</evidence>
<feature type="transmembrane region" description="Helical" evidence="13">
    <location>
        <begin position="7"/>
        <end position="29"/>
    </location>
</feature>
<feature type="transmembrane region" description="Helical" evidence="13">
    <location>
        <begin position="173"/>
        <end position="191"/>
    </location>
</feature>
<proteinExistence type="inferred from homology"/>
<name>A0ABW2KUF5_9PROT</name>
<accession>A0ABW2KUF5</accession>
<comment type="caution">
    <text evidence="16">The sequence shown here is derived from an EMBL/GenBank/DDBJ whole genome shotgun (WGS) entry which is preliminary data.</text>
</comment>
<evidence type="ECO:0000256" key="9">
    <source>
        <dbReference type="ARBA" id="ARBA00022781"/>
    </source>
</evidence>
<dbReference type="InterPro" id="IPR002898">
    <property type="entry name" value="MotA_ExbB_proton_chnl"/>
</dbReference>
<keyword evidence="17" id="KW-1185">Reference proteome</keyword>
<dbReference type="InterPro" id="IPR000540">
    <property type="entry name" value="Flag_MotA_CS"/>
</dbReference>
<dbReference type="PROSITE" id="PS01307">
    <property type="entry name" value="MOTA"/>
    <property type="match status" value="1"/>
</dbReference>
<sequence>MFPAIGLFGVFFCVFGGYIIFGGKIGIIVEALPKEVMIIGGSAVSSFLIANSSHVIKKSMADIKRIFGGARFHKKEYMELLSLLYQILKTMKTKGVLAIEQHIEKPMESNIFNAYPSIMKDPFTVKFIADYLRMFSIGVDNPHEMESLMEQEIEKAKHEDLHSSHALQTMADAMPALGIVAAVLGVIKTMASINEPPEVLGKLIGGALVGTFMGIFLSYCIVAPIASRLKAITEEEMQFYMVIQAAITAHLAGYAPQVSIEAARKKVPSDYMPDFNELEEALSAIS</sequence>
<keyword evidence="11" id="KW-0406">Ion transport</keyword>
<feature type="domain" description="MotA/TolQ/ExbB proton channel" evidence="14">
    <location>
        <begin position="137"/>
        <end position="238"/>
    </location>
</feature>
<evidence type="ECO:0000256" key="11">
    <source>
        <dbReference type="ARBA" id="ARBA00023065"/>
    </source>
</evidence>
<dbReference type="Pfam" id="PF20560">
    <property type="entry name" value="MotA_N"/>
    <property type="match status" value="1"/>
</dbReference>
<keyword evidence="5" id="KW-0145">Chemotaxis</keyword>
<evidence type="ECO:0000313" key="17">
    <source>
        <dbReference type="Proteomes" id="UP001596456"/>
    </source>
</evidence>
<dbReference type="NCBIfam" id="TIGR03818">
    <property type="entry name" value="MotA1"/>
    <property type="match status" value="1"/>
</dbReference>
<protein>
    <submittedName>
        <fullName evidence="16">Flagellar motor stator protein MotA</fullName>
    </submittedName>
</protein>
<dbReference type="InterPro" id="IPR046786">
    <property type="entry name" value="MotA_N"/>
</dbReference>
<evidence type="ECO:0000259" key="14">
    <source>
        <dbReference type="Pfam" id="PF01618"/>
    </source>
</evidence>
<dbReference type="RefSeq" id="WP_377357230.1">
    <property type="nucleotide sequence ID" value="NZ_JBHTCM010000006.1"/>
</dbReference>
<dbReference type="InterPro" id="IPR022522">
    <property type="entry name" value="Flagellar_motor_stator_MotA"/>
</dbReference>
<gene>
    <name evidence="16" type="primary">motA</name>
    <name evidence="16" type="ORF">ACFQPS_05830</name>
</gene>
<evidence type="ECO:0000256" key="3">
    <source>
        <dbReference type="ARBA" id="ARBA00022448"/>
    </source>
</evidence>
<comment type="subcellular location">
    <subcellularLocation>
        <location evidence="1">Cell inner membrane</location>
        <topology evidence="1">Multi-pass membrane protein</topology>
    </subcellularLocation>
</comment>
<evidence type="ECO:0000256" key="8">
    <source>
        <dbReference type="ARBA" id="ARBA00022779"/>
    </source>
</evidence>
<keyword evidence="8" id="KW-0283">Flagellar rotation</keyword>
<evidence type="ECO:0000256" key="4">
    <source>
        <dbReference type="ARBA" id="ARBA00022475"/>
    </source>
</evidence>
<dbReference type="PANTHER" id="PTHR30433:SF4">
    <property type="entry name" value="MOTILITY PROTEIN A"/>
    <property type="match status" value="1"/>
</dbReference>
<feature type="transmembrane region" description="Helical" evidence="13">
    <location>
        <begin position="35"/>
        <end position="56"/>
    </location>
</feature>
<keyword evidence="9" id="KW-0375">Hydrogen ion transport</keyword>
<dbReference type="Proteomes" id="UP001596456">
    <property type="component" value="Unassembled WGS sequence"/>
</dbReference>
<evidence type="ECO:0000259" key="15">
    <source>
        <dbReference type="Pfam" id="PF20560"/>
    </source>
</evidence>
<organism evidence="16 17">
    <name type="scientific">Rhodocista pekingensis</name>
    <dbReference type="NCBI Taxonomy" id="201185"/>
    <lineage>
        <taxon>Bacteria</taxon>
        <taxon>Pseudomonadati</taxon>
        <taxon>Pseudomonadota</taxon>
        <taxon>Alphaproteobacteria</taxon>
        <taxon>Rhodospirillales</taxon>
        <taxon>Azospirillaceae</taxon>
        <taxon>Rhodocista</taxon>
    </lineage>
</organism>
<evidence type="ECO:0000256" key="13">
    <source>
        <dbReference type="SAM" id="Phobius"/>
    </source>
</evidence>
<feature type="domain" description="Motility protein A N-terminal" evidence="15">
    <location>
        <begin position="5"/>
        <end position="95"/>
    </location>
</feature>
<evidence type="ECO:0000256" key="1">
    <source>
        <dbReference type="ARBA" id="ARBA00004429"/>
    </source>
</evidence>
<keyword evidence="16" id="KW-0282">Flagellum</keyword>
<dbReference type="PANTHER" id="PTHR30433">
    <property type="entry name" value="CHEMOTAXIS PROTEIN MOTA"/>
    <property type="match status" value="1"/>
</dbReference>
<dbReference type="EMBL" id="JBHTCM010000006">
    <property type="protein sequence ID" value="MFC7332674.1"/>
    <property type="molecule type" value="Genomic_DNA"/>
</dbReference>
<keyword evidence="16" id="KW-0966">Cell projection</keyword>
<evidence type="ECO:0000256" key="12">
    <source>
        <dbReference type="ARBA" id="ARBA00023136"/>
    </source>
</evidence>
<evidence type="ECO:0000256" key="6">
    <source>
        <dbReference type="ARBA" id="ARBA00022519"/>
    </source>
</evidence>
<keyword evidence="6" id="KW-0997">Cell inner membrane</keyword>
<reference evidence="17" key="1">
    <citation type="journal article" date="2019" name="Int. J. Syst. Evol. Microbiol.">
        <title>The Global Catalogue of Microorganisms (GCM) 10K type strain sequencing project: providing services to taxonomists for standard genome sequencing and annotation.</title>
        <authorList>
            <consortium name="The Broad Institute Genomics Platform"/>
            <consortium name="The Broad Institute Genome Sequencing Center for Infectious Disease"/>
            <person name="Wu L."/>
            <person name="Ma J."/>
        </authorList>
    </citation>
    <scope>NUCLEOTIDE SEQUENCE [LARGE SCALE GENOMIC DNA]</scope>
    <source>
        <strain evidence="17">CGMCC 1.16275</strain>
    </source>
</reference>
<evidence type="ECO:0000256" key="5">
    <source>
        <dbReference type="ARBA" id="ARBA00022500"/>
    </source>
</evidence>
<evidence type="ECO:0000256" key="2">
    <source>
        <dbReference type="ARBA" id="ARBA00008038"/>
    </source>
</evidence>
<evidence type="ECO:0000256" key="7">
    <source>
        <dbReference type="ARBA" id="ARBA00022692"/>
    </source>
</evidence>
<keyword evidence="16" id="KW-0969">Cilium</keyword>
<keyword evidence="3" id="KW-0813">Transport</keyword>
<dbReference type="Pfam" id="PF01618">
    <property type="entry name" value="MotA_ExbB"/>
    <property type="match status" value="1"/>
</dbReference>
<keyword evidence="10 13" id="KW-1133">Transmembrane helix</keyword>
<comment type="similarity">
    <text evidence="2">Belongs to the MotA family.</text>
</comment>